<protein>
    <submittedName>
        <fullName evidence="2">Uncharacterized protein</fullName>
    </submittedName>
</protein>
<keyword evidence="3" id="KW-1185">Reference proteome</keyword>
<gene>
    <name evidence="2" type="ORF">P2L57_23840</name>
</gene>
<dbReference type="Proteomes" id="UP001220022">
    <property type="component" value="Unassembled WGS sequence"/>
</dbReference>
<accession>A0ABT5Z6G9</accession>
<feature type="compositionally biased region" description="Gly residues" evidence="1">
    <location>
        <begin position="7"/>
        <end position="18"/>
    </location>
</feature>
<comment type="caution">
    <text evidence="2">The sequence shown here is derived from an EMBL/GenBank/DDBJ whole genome shotgun (WGS) entry which is preliminary data.</text>
</comment>
<proteinExistence type="predicted"/>
<dbReference type="RefSeq" id="WP_275817878.1">
    <property type="nucleotide sequence ID" value="NZ_BAAANM010000010.1"/>
</dbReference>
<dbReference type="EMBL" id="JARHTQ010000017">
    <property type="protein sequence ID" value="MDF2258645.1"/>
    <property type="molecule type" value="Genomic_DNA"/>
</dbReference>
<reference evidence="2 3" key="1">
    <citation type="submission" date="2023-03" db="EMBL/GenBank/DDBJ databases">
        <title>Draft genome sequence of type strain Streptomyces ferralitis JCM 14344.</title>
        <authorList>
            <person name="Klaysubun C."/>
            <person name="Duangmal K."/>
        </authorList>
    </citation>
    <scope>NUCLEOTIDE SEQUENCE [LARGE SCALE GENOMIC DNA]</scope>
    <source>
        <strain evidence="2 3">JCM 14344</strain>
    </source>
</reference>
<name>A0ABT5Z6G9_9ACTN</name>
<sequence length="145" mass="16367">MDCKASSGGGCTETGGGEQRLKYPAQNQHFTFKVTSPGKNTTYHQPPVNVTVRNLSAPNQLQQKLGDTAQVRCDRQPVGSGTGRGCVNWTYDPTYTLNTRDGRIDQVAWHVYWAQHNLIHKWGLQGQGRRNRILDHDEYWVQVLT</sequence>
<evidence type="ECO:0000313" key="2">
    <source>
        <dbReference type="EMBL" id="MDF2258645.1"/>
    </source>
</evidence>
<evidence type="ECO:0000313" key="3">
    <source>
        <dbReference type="Proteomes" id="UP001220022"/>
    </source>
</evidence>
<evidence type="ECO:0000256" key="1">
    <source>
        <dbReference type="SAM" id="MobiDB-lite"/>
    </source>
</evidence>
<feature type="region of interest" description="Disordered" evidence="1">
    <location>
        <begin position="1"/>
        <end position="22"/>
    </location>
</feature>
<organism evidence="2 3">
    <name type="scientific">Streptantibioticus ferralitis</name>
    <dbReference type="NCBI Taxonomy" id="236510"/>
    <lineage>
        <taxon>Bacteria</taxon>
        <taxon>Bacillati</taxon>
        <taxon>Actinomycetota</taxon>
        <taxon>Actinomycetes</taxon>
        <taxon>Kitasatosporales</taxon>
        <taxon>Streptomycetaceae</taxon>
        <taxon>Streptantibioticus</taxon>
    </lineage>
</organism>